<organism evidence="6 7">
    <name type="scientific">Camellia sinensis var. sinensis</name>
    <name type="common">China tea</name>
    <dbReference type="NCBI Taxonomy" id="542762"/>
    <lineage>
        <taxon>Eukaryota</taxon>
        <taxon>Viridiplantae</taxon>
        <taxon>Streptophyta</taxon>
        <taxon>Embryophyta</taxon>
        <taxon>Tracheophyta</taxon>
        <taxon>Spermatophyta</taxon>
        <taxon>Magnoliopsida</taxon>
        <taxon>eudicotyledons</taxon>
        <taxon>Gunneridae</taxon>
        <taxon>Pentapetalae</taxon>
        <taxon>asterids</taxon>
        <taxon>Ericales</taxon>
        <taxon>Theaceae</taxon>
        <taxon>Camellia</taxon>
    </lineage>
</organism>
<dbReference type="FunFam" id="1.10.10.440:FF:000028">
    <property type="entry name" value="Pre-mRNA-processing protein 40C"/>
    <property type="match status" value="1"/>
</dbReference>
<keyword evidence="1" id="KW-0677">Repeat</keyword>
<dbReference type="Gene3D" id="1.10.10.440">
    <property type="entry name" value="FF domain"/>
    <property type="match status" value="5"/>
</dbReference>
<dbReference type="Proteomes" id="UP000306102">
    <property type="component" value="Unassembled WGS sequence"/>
</dbReference>
<dbReference type="STRING" id="542762.A0A4S4DWX3"/>
<evidence type="ECO:0000259" key="4">
    <source>
        <dbReference type="PROSITE" id="PS50020"/>
    </source>
</evidence>
<feature type="domain" description="FF" evidence="5">
    <location>
        <begin position="679"/>
        <end position="733"/>
    </location>
</feature>
<evidence type="ECO:0000313" key="7">
    <source>
        <dbReference type="Proteomes" id="UP000306102"/>
    </source>
</evidence>
<evidence type="ECO:0000256" key="1">
    <source>
        <dbReference type="ARBA" id="ARBA00022737"/>
    </source>
</evidence>
<dbReference type="SMART" id="SM00441">
    <property type="entry name" value="FF"/>
    <property type="match status" value="5"/>
</dbReference>
<keyword evidence="7" id="KW-1185">Reference proteome</keyword>
<feature type="region of interest" description="Disordered" evidence="3">
    <location>
        <begin position="1080"/>
        <end position="1143"/>
    </location>
</feature>
<dbReference type="Gene3D" id="2.20.70.10">
    <property type="match status" value="1"/>
</dbReference>
<dbReference type="Pfam" id="PF01846">
    <property type="entry name" value="FF"/>
    <property type="match status" value="5"/>
</dbReference>
<feature type="compositionally biased region" description="Low complexity" evidence="3">
    <location>
        <begin position="183"/>
        <end position="195"/>
    </location>
</feature>
<dbReference type="FunFam" id="1.10.10.440:FF:000021">
    <property type="entry name" value="pre-mRNA-processing protein 40C isoform X1"/>
    <property type="match status" value="1"/>
</dbReference>
<feature type="domain" description="FF" evidence="5">
    <location>
        <begin position="746"/>
        <end position="801"/>
    </location>
</feature>
<keyword evidence="2" id="KW-0175">Coiled coil</keyword>
<evidence type="ECO:0000259" key="5">
    <source>
        <dbReference type="PROSITE" id="PS51676"/>
    </source>
</evidence>
<evidence type="ECO:0000256" key="2">
    <source>
        <dbReference type="SAM" id="Coils"/>
    </source>
</evidence>
<dbReference type="PANTHER" id="PTHR15377">
    <property type="entry name" value="TRANSCRIPTION ELONGATION REGULATOR 1"/>
    <property type="match status" value="1"/>
</dbReference>
<feature type="compositionally biased region" description="Low complexity" evidence="3">
    <location>
        <begin position="56"/>
        <end position="65"/>
    </location>
</feature>
<dbReference type="PROSITE" id="PS51676">
    <property type="entry name" value="FF"/>
    <property type="match status" value="4"/>
</dbReference>
<evidence type="ECO:0008006" key="8">
    <source>
        <dbReference type="Google" id="ProtNLM"/>
    </source>
</evidence>
<feature type="compositionally biased region" description="Low complexity" evidence="3">
    <location>
        <begin position="14"/>
        <end position="43"/>
    </location>
</feature>
<feature type="compositionally biased region" description="Polar residues" evidence="3">
    <location>
        <begin position="1"/>
        <end position="13"/>
    </location>
</feature>
<dbReference type="GO" id="GO:0070063">
    <property type="term" value="F:RNA polymerase binding"/>
    <property type="evidence" value="ECO:0007669"/>
    <property type="project" value="InterPro"/>
</dbReference>
<dbReference type="InterPro" id="IPR001202">
    <property type="entry name" value="WW_dom"/>
</dbReference>
<dbReference type="AlphaFoldDB" id="A0A4S4DWX3"/>
<feature type="domain" description="FF" evidence="5">
    <location>
        <begin position="814"/>
        <end position="868"/>
    </location>
</feature>
<feature type="region of interest" description="Disordered" evidence="3">
    <location>
        <begin position="177"/>
        <end position="269"/>
    </location>
</feature>
<gene>
    <name evidence="6" type="ORF">TEA_014694</name>
</gene>
<dbReference type="FunFam" id="1.10.10.440:FF:000020">
    <property type="entry name" value="Pre-mRNA-processing protein 40C"/>
    <property type="match status" value="1"/>
</dbReference>
<dbReference type="GO" id="GO:0005634">
    <property type="term" value="C:nucleus"/>
    <property type="evidence" value="ECO:0007669"/>
    <property type="project" value="TreeGrafter"/>
</dbReference>
<feature type="region of interest" description="Disordered" evidence="3">
    <location>
        <begin position="614"/>
        <end position="678"/>
    </location>
</feature>
<dbReference type="FunFam" id="1.10.10.440:FF:000030">
    <property type="entry name" value="Pre-mRNA-processing protein 40C"/>
    <property type="match status" value="1"/>
</dbReference>
<dbReference type="PANTHER" id="PTHR15377:SF3">
    <property type="entry name" value="WW DOMAIN-CONTAINING PROTEIN"/>
    <property type="match status" value="1"/>
</dbReference>
<reference evidence="6 7" key="1">
    <citation type="journal article" date="2018" name="Proc. Natl. Acad. Sci. U.S.A.">
        <title>Draft genome sequence of Camellia sinensis var. sinensis provides insights into the evolution of the tea genome and tea quality.</title>
        <authorList>
            <person name="Wei C."/>
            <person name="Yang H."/>
            <person name="Wang S."/>
            <person name="Zhao J."/>
            <person name="Liu C."/>
            <person name="Gao L."/>
            <person name="Xia E."/>
            <person name="Lu Y."/>
            <person name="Tai Y."/>
            <person name="She G."/>
            <person name="Sun J."/>
            <person name="Cao H."/>
            <person name="Tong W."/>
            <person name="Gao Q."/>
            <person name="Li Y."/>
            <person name="Deng W."/>
            <person name="Jiang X."/>
            <person name="Wang W."/>
            <person name="Chen Q."/>
            <person name="Zhang S."/>
            <person name="Li H."/>
            <person name="Wu J."/>
            <person name="Wang P."/>
            <person name="Li P."/>
            <person name="Shi C."/>
            <person name="Zheng F."/>
            <person name="Jian J."/>
            <person name="Huang B."/>
            <person name="Shan D."/>
            <person name="Shi M."/>
            <person name="Fang C."/>
            <person name="Yue Y."/>
            <person name="Li F."/>
            <person name="Li D."/>
            <person name="Wei S."/>
            <person name="Han B."/>
            <person name="Jiang C."/>
            <person name="Yin Y."/>
            <person name="Xia T."/>
            <person name="Zhang Z."/>
            <person name="Bennetzen J.L."/>
            <person name="Zhao S."/>
            <person name="Wan X."/>
        </authorList>
    </citation>
    <scope>NUCLEOTIDE SEQUENCE [LARGE SCALE GENOMIC DNA]</scope>
    <source>
        <strain evidence="7">cv. Shuchazao</strain>
        <tissue evidence="6">Leaf</tissue>
    </source>
</reference>
<feature type="region of interest" description="Disordered" evidence="3">
    <location>
        <begin position="1"/>
        <end position="68"/>
    </location>
</feature>
<comment type="caution">
    <text evidence="6">The sequence shown here is derived from an EMBL/GenBank/DDBJ whole genome shotgun (WGS) entry which is preliminary data.</text>
</comment>
<protein>
    <recommendedName>
        <fullName evidence="8">WW domain-containing protein</fullName>
    </recommendedName>
</protein>
<dbReference type="PROSITE" id="PS50020">
    <property type="entry name" value="WW_DOMAIN_2"/>
    <property type="match status" value="1"/>
</dbReference>
<evidence type="ECO:0000256" key="3">
    <source>
        <dbReference type="SAM" id="MobiDB-lite"/>
    </source>
</evidence>
<dbReference type="SUPFAM" id="SSF81698">
    <property type="entry name" value="FF domain"/>
    <property type="match status" value="5"/>
</dbReference>
<feature type="coiled-coil region" evidence="2">
    <location>
        <begin position="862"/>
        <end position="947"/>
    </location>
</feature>
<name>A0A4S4DWX3_CAMSN</name>
<sequence length="1143" mass="125597">MASSPAWLQQEMQSSSTSQSTVSASAGGSSASSLVGSNGSDSAQDPSQQAKFGYQPTPTSAPTPTFSYNVMKSNSPASSAFHQPMVPGPSFSYNIPNAGVGIPSSEQSQSSTPVAPQAGQNSPTAAASLQPPVPGQSAHPNSFPPGMTTQIMPSPVPSVVCAPKGASSNSMSYSFNGNHHLMQSDQSMNSNSSVDIAQGTGTSSFSPSVSESFSQPAHTTSSATAASSSHNLGPSTLRIPTAPSFHVPPGMSGTPATPGPPGISSSAPLPSNLTVPSAVIDSSSSALLRPIMPAAPVPINPAIQHQAYPPYPSVPPVAAPSHGLWLPPPQLSVLPRAPFLPYPAAFPGHFPLPPRGMSLPSIPLPDAQPPGVTPLGTPGGTPTISMASGPLLTTGSGMQQESPPGIDNSKHVNHVGFKDGAAVSEQLDAWTAHKTETGVVYYYNALTGESTYEKPEGFKGEIQKALVKQFEKRFFCKPKWFYSVMVGSRPRTLEARLTVAWLIFDQRTRGFSNLFEAQIKFEESELVFILAIMFISVDGVTIPVKLMIVSNPKRDRGDGWGEVLQLWLYKVFIHSFLSAPAVNTGGRDATALRAPAVGSSSALDLVKKKLQDSGAPATSSPVSALSGPVASELNSSRAGEATVKGPQNENSKDKQKDTNDCNMSDSSSDSEDVDSGPTKEECIIQFKEMLKERGVAPFSKWEKELPKIVFDPRFKAIQNHSARRALFEHYVRTRAEEERKEKRAAQKAAMEGFKQLLEEAKEDIDHNTDYQTFKKKWGHDPRFEALERKERELLLNERILPLKRATEEKARAIRAAASSSFKSMLREKADITTSSRWSKVKDSLRNDPRYKSIKHEDREILFNEYISELKSAEVEVERAAKAKQEEQRAVNCNWGMCAKKKKKKKKEKKRWKEEKLKERERVLRKRKEREEQEVERVRSKARRKEAVESYQALLVETIKDPQASWTESKPKLEKDPQGRAANPYLDQSDLEKLFREHVKVLHEMAEDCIFAIGHLMCVKLVVVKTVLIESAVFENFSSFIFRNFVSRVLLSDVITSEVAAQETEDGKTAMTSWSTAKRHLKSDPRYTKMPRKERESLWHRHVEEMQRRQKLAVDQEGEKQAETRSRRSVDYGKYLSGSRGNHE</sequence>
<dbReference type="InterPro" id="IPR002713">
    <property type="entry name" value="FF_domain"/>
</dbReference>
<dbReference type="InterPro" id="IPR045148">
    <property type="entry name" value="TCRG1-like"/>
</dbReference>
<evidence type="ECO:0000313" key="6">
    <source>
        <dbReference type="EMBL" id="THG07584.1"/>
    </source>
</evidence>
<feature type="compositionally biased region" description="Low complexity" evidence="3">
    <location>
        <begin position="203"/>
        <end position="229"/>
    </location>
</feature>
<feature type="domain" description="FF" evidence="5">
    <location>
        <begin position="943"/>
        <end position="1000"/>
    </location>
</feature>
<feature type="compositionally biased region" description="Polar residues" evidence="3">
    <location>
        <begin position="104"/>
        <end position="127"/>
    </location>
</feature>
<proteinExistence type="predicted"/>
<feature type="domain" description="WW" evidence="4">
    <location>
        <begin position="424"/>
        <end position="457"/>
    </location>
</feature>
<dbReference type="SMART" id="SM00456">
    <property type="entry name" value="WW"/>
    <property type="match status" value="1"/>
</dbReference>
<dbReference type="CDD" id="cd00201">
    <property type="entry name" value="WW"/>
    <property type="match status" value="1"/>
</dbReference>
<feature type="compositionally biased region" description="Basic and acidic residues" evidence="3">
    <location>
        <begin position="650"/>
        <end position="659"/>
    </location>
</feature>
<dbReference type="InterPro" id="IPR036020">
    <property type="entry name" value="WW_dom_sf"/>
</dbReference>
<dbReference type="EMBL" id="SDRB02009926">
    <property type="protein sequence ID" value="THG07584.1"/>
    <property type="molecule type" value="Genomic_DNA"/>
</dbReference>
<dbReference type="Pfam" id="PF00397">
    <property type="entry name" value="WW"/>
    <property type="match status" value="1"/>
</dbReference>
<feature type="region of interest" description="Disordered" evidence="3">
    <location>
        <begin position="97"/>
        <end position="151"/>
    </location>
</feature>
<feature type="compositionally biased region" description="Basic and acidic residues" evidence="3">
    <location>
        <begin position="1081"/>
        <end position="1130"/>
    </location>
</feature>
<dbReference type="GO" id="GO:0003712">
    <property type="term" value="F:transcription coregulator activity"/>
    <property type="evidence" value="ECO:0007669"/>
    <property type="project" value="TreeGrafter"/>
</dbReference>
<dbReference type="InterPro" id="IPR036517">
    <property type="entry name" value="FF_domain_sf"/>
</dbReference>
<accession>A0A4S4DWX3</accession>
<dbReference type="PROSITE" id="PS01159">
    <property type="entry name" value="WW_DOMAIN_1"/>
    <property type="match status" value="1"/>
</dbReference>
<dbReference type="SUPFAM" id="SSF51045">
    <property type="entry name" value="WW domain"/>
    <property type="match status" value="1"/>
</dbReference>